<sequence length="275" mass="29759">MIPRFLRPLTHLAPHRVRRAAMGAIEDLKSLPARLVDPERRAEPWSVIHHVGHGGYAATGRYLADLLRTQAGLVGTEEVLDIGCGTGRAALGLSALLAACGGGYLGFDVSAAAIAYCRRRFADEPHLAFAQLDVRHPDYNPTGRLDELSAVFPARDGAFDVALAASVFTHLRMPAVRRYLGEAHRALKPGGRFVFTAFALETGRERSATFPFQPFDATSEVAQPDAPEAAIGHYRPALEQAIAEVGFRIARFERGDWAPGATYAGGQDLYVVEKA</sequence>
<evidence type="ECO:0000313" key="5">
    <source>
        <dbReference type="EMBL" id="RAK53052.1"/>
    </source>
</evidence>
<keyword evidence="3" id="KW-0949">S-adenosyl-L-methionine</keyword>
<name>A0A328AE39_9CAUL</name>
<keyword evidence="2" id="KW-0808">Transferase</keyword>
<dbReference type="Pfam" id="PF08242">
    <property type="entry name" value="Methyltransf_12"/>
    <property type="match status" value="1"/>
</dbReference>
<proteinExistence type="predicted"/>
<evidence type="ECO:0000259" key="4">
    <source>
        <dbReference type="Pfam" id="PF08242"/>
    </source>
</evidence>
<dbReference type="EMBL" id="QFYQ01000001">
    <property type="protein sequence ID" value="RAK53052.1"/>
    <property type="molecule type" value="Genomic_DNA"/>
</dbReference>
<dbReference type="InterPro" id="IPR013217">
    <property type="entry name" value="Methyltransf_12"/>
</dbReference>
<dbReference type="OrthoDB" id="1853779at2"/>
<protein>
    <recommendedName>
        <fullName evidence="4">Methyltransferase type 12 domain-containing protein</fullName>
    </recommendedName>
</protein>
<organism evidence="5 6">
    <name type="scientific">Phenylobacterium soli</name>
    <dbReference type="NCBI Taxonomy" id="2170551"/>
    <lineage>
        <taxon>Bacteria</taxon>
        <taxon>Pseudomonadati</taxon>
        <taxon>Pseudomonadota</taxon>
        <taxon>Alphaproteobacteria</taxon>
        <taxon>Caulobacterales</taxon>
        <taxon>Caulobacteraceae</taxon>
        <taxon>Phenylobacterium</taxon>
    </lineage>
</organism>
<gene>
    <name evidence="5" type="ORF">DJ017_00145</name>
</gene>
<dbReference type="Proteomes" id="UP000249254">
    <property type="component" value="Unassembled WGS sequence"/>
</dbReference>
<reference evidence="6" key="1">
    <citation type="submission" date="2018-05" db="EMBL/GenBank/DDBJ databases">
        <authorList>
            <person name="Li X."/>
        </authorList>
    </citation>
    <scope>NUCLEOTIDE SEQUENCE [LARGE SCALE GENOMIC DNA]</scope>
    <source>
        <strain evidence="6">LX32</strain>
    </source>
</reference>
<dbReference type="RefSeq" id="WP_111526805.1">
    <property type="nucleotide sequence ID" value="NZ_JBHRSG010000001.1"/>
</dbReference>
<evidence type="ECO:0000256" key="2">
    <source>
        <dbReference type="ARBA" id="ARBA00022679"/>
    </source>
</evidence>
<accession>A0A328AE39</accession>
<dbReference type="InterPro" id="IPR029063">
    <property type="entry name" value="SAM-dependent_MTases_sf"/>
</dbReference>
<keyword evidence="1" id="KW-0489">Methyltransferase</keyword>
<evidence type="ECO:0000256" key="1">
    <source>
        <dbReference type="ARBA" id="ARBA00022603"/>
    </source>
</evidence>
<dbReference type="Gene3D" id="3.40.50.150">
    <property type="entry name" value="Vaccinia Virus protein VP39"/>
    <property type="match status" value="1"/>
</dbReference>
<evidence type="ECO:0000256" key="3">
    <source>
        <dbReference type="ARBA" id="ARBA00022691"/>
    </source>
</evidence>
<dbReference type="GO" id="GO:0032259">
    <property type="term" value="P:methylation"/>
    <property type="evidence" value="ECO:0007669"/>
    <property type="project" value="UniProtKB-KW"/>
</dbReference>
<evidence type="ECO:0000313" key="6">
    <source>
        <dbReference type="Proteomes" id="UP000249254"/>
    </source>
</evidence>
<dbReference type="GO" id="GO:0008168">
    <property type="term" value="F:methyltransferase activity"/>
    <property type="evidence" value="ECO:0007669"/>
    <property type="project" value="UniProtKB-KW"/>
</dbReference>
<keyword evidence="6" id="KW-1185">Reference proteome</keyword>
<dbReference type="PANTHER" id="PTHR43464:SF19">
    <property type="entry name" value="UBIQUINONE BIOSYNTHESIS O-METHYLTRANSFERASE, MITOCHONDRIAL"/>
    <property type="match status" value="1"/>
</dbReference>
<comment type="caution">
    <text evidence="5">The sequence shown here is derived from an EMBL/GenBank/DDBJ whole genome shotgun (WGS) entry which is preliminary data.</text>
</comment>
<dbReference type="PANTHER" id="PTHR43464">
    <property type="entry name" value="METHYLTRANSFERASE"/>
    <property type="match status" value="1"/>
</dbReference>
<feature type="domain" description="Methyltransferase type 12" evidence="4">
    <location>
        <begin position="80"/>
        <end position="193"/>
    </location>
</feature>
<dbReference type="SUPFAM" id="SSF53335">
    <property type="entry name" value="S-adenosyl-L-methionine-dependent methyltransferases"/>
    <property type="match status" value="1"/>
</dbReference>
<dbReference type="AlphaFoldDB" id="A0A328AE39"/>
<dbReference type="CDD" id="cd02440">
    <property type="entry name" value="AdoMet_MTases"/>
    <property type="match status" value="1"/>
</dbReference>